<dbReference type="EMBL" id="AMWN01000005">
    <property type="protein sequence ID" value="EXJ85336.1"/>
    <property type="molecule type" value="Genomic_DNA"/>
</dbReference>
<dbReference type="HOGENOM" id="CLU_2704577_0_0_1"/>
<proteinExistence type="predicted"/>
<dbReference type="GeneID" id="19160573"/>
<dbReference type="Proteomes" id="UP000019484">
    <property type="component" value="Unassembled WGS sequence"/>
</dbReference>
<evidence type="ECO:0000256" key="1">
    <source>
        <dbReference type="SAM" id="MobiDB-lite"/>
    </source>
</evidence>
<evidence type="ECO:0000313" key="3">
    <source>
        <dbReference type="Proteomes" id="UP000019484"/>
    </source>
</evidence>
<gene>
    <name evidence="2" type="ORF">A1O1_05700</name>
</gene>
<comment type="caution">
    <text evidence="2">The sequence shown here is derived from an EMBL/GenBank/DDBJ whole genome shotgun (WGS) entry which is preliminary data.</text>
</comment>
<dbReference type="AlphaFoldDB" id="W9Y7Z6"/>
<protein>
    <submittedName>
        <fullName evidence="2">Uncharacterized protein</fullName>
    </submittedName>
</protein>
<accession>W9Y7Z6</accession>
<reference evidence="2 3" key="1">
    <citation type="submission" date="2013-03" db="EMBL/GenBank/DDBJ databases">
        <title>The Genome Sequence of Capronia coronata CBS 617.96.</title>
        <authorList>
            <consortium name="The Broad Institute Genomics Platform"/>
            <person name="Cuomo C."/>
            <person name="de Hoog S."/>
            <person name="Gorbushina A."/>
            <person name="Walker B."/>
            <person name="Young S.K."/>
            <person name="Zeng Q."/>
            <person name="Gargeya S."/>
            <person name="Fitzgerald M."/>
            <person name="Haas B."/>
            <person name="Abouelleil A."/>
            <person name="Allen A.W."/>
            <person name="Alvarado L."/>
            <person name="Arachchi H.M."/>
            <person name="Berlin A.M."/>
            <person name="Chapman S.B."/>
            <person name="Gainer-Dewar J."/>
            <person name="Goldberg J."/>
            <person name="Griggs A."/>
            <person name="Gujja S."/>
            <person name="Hansen M."/>
            <person name="Howarth C."/>
            <person name="Imamovic A."/>
            <person name="Ireland A."/>
            <person name="Larimer J."/>
            <person name="McCowan C."/>
            <person name="Murphy C."/>
            <person name="Pearson M."/>
            <person name="Poon T.W."/>
            <person name="Priest M."/>
            <person name="Roberts A."/>
            <person name="Saif S."/>
            <person name="Shea T."/>
            <person name="Sisk P."/>
            <person name="Sykes S."/>
            <person name="Wortman J."/>
            <person name="Nusbaum C."/>
            <person name="Birren B."/>
        </authorList>
    </citation>
    <scope>NUCLEOTIDE SEQUENCE [LARGE SCALE GENOMIC DNA]</scope>
    <source>
        <strain evidence="2 3">CBS 617.96</strain>
    </source>
</reference>
<dbReference type="RefSeq" id="XP_007724774.1">
    <property type="nucleotide sequence ID" value="XM_007726584.1"/>
</dbReference>
<feature type="region of interest" description="Disordered" evidence="1">
    <location>
        <begin position="41"/>
        <end position="73"/>
    </location>
</feature>
<feature type="compositionally biased region" description="Polar residues" evidence="1">
    <location>
        <begin position="62"/>
        <end position="73"/>
    </location>
</feature>
<sequence>MADILPYVQTQKNLLRPYSARVLEVWYQKLAVPRLYFGPQMGERNSEKDQVQRQPQFARAQQYDNISSSSTGT</sequence>
<keyword evidence="3" id="KW-1185">Reference proteome</keyword>
<evidence type="ECO:0000313" key="2">
    <source>
        <dbReference type="EMBL" id="EXJ85336.1"/>
    </source>
</evidence>
<name>W9Y7Z6_9EURO</name>
<organism evidence="2 3">
    <name type="scientific">Capronia coronata CBS 617.96</name>
    <dbReference type="NCBI Taxonomy" id="1182541"/>
    <lineage>
        <taxon>Eukaryota</taxon>
        <taxon>Fungi</taxon>
        <taxon>Dikarya</taxon>
        <taxon>Ascomycota</taxon>
        <taxon>Pezizomycotina</taxon>
        <taxon>Eurotiomycetes</taxon>
        <taxon>Chaetothyriomycetidae</taxon>
        <taxon>Chaetothyriales</taxon>
        <taxon>Herpotrichiellaceae</taxon>
        <taxon>Capronia</taxon>
    </lineage>
</organism>